<dbReference type="InterPro" id="IPR006139">
    <property type="entry name" value="D-isomer_2_OHA_DH_cat_dom"/>
</dbReference>
<dbReference type="SUPFAM" id="SSF52283">
    <property type="entry name" value="Formate/glycerate dehydrogenase catalytic domain-like"/>
    <property type="match status" value="1"/>
</dbReference>
<dbReference type="AlphaFoldDB" id="A0A3B7MWI0"/>
<dbReference type="Pfam" id="PF02826">
    <property type="entry name" value="2-Hacid_dh_C"/>
    <property type="match status" value="1"/>
</dbReference>
<dbReference type="InterPro" id="IPR036291">
    <property type="entry name" value="NAD(P)-bd_dom_sf"/>
</dbReference>
<evidence type="ECO:0000259" key="4">
    <source>
        <dbReference type="Pfam" id="PF00389"/>
    </source>
</evidence>
<evidence type="ECO:0000256" key="2">
    <source>
        <dbReference type="ARBA" id="ARBA00023027"/>
    </source>
</evidence>
<keyword evidence="7" id="KW-1185">Reference proteome</keyword>
<dbReference type="InterPro" id="IPR006140">
    <property type="entry name" value="D-isomer_DH_NAD-bd"/>
</dbReference>
<reference evidence="6 7" key="1">
    <citation type="submission" date="2018-09" db="EMBL/GenBank/DDBJ databases">
        <title>Genome sequencing of strain 6GH32-13.</title>
        <authorList>
            <person name="Weon H.-Y."/>
            <person name="Heo J."/>
            <person name="Kwon S.-W."/>
        </authorList>
    </citation>
    <scope>NUCLEOTIDE SEQUENCE [LARGE SCALE GENOMIC DNA]</scope>
    <source>
        <strain evidence="6 7">5GH32-13</strain>
    </source>
</reference>
<organism evidence="6 7">
    <name type="scientific">Paraflavitalea soli</name>
    <dbReference type="NCBI Taxonomy" id="2315862"/>
    <lineage>
        <taxon>Bacteria</taxon>
        <taxon>Pseudomonadati</taxon>
        <taxon>Bacteroidota</taxon>
        <taxon>Chitinophagia</taxon>
        <taxon>Chitinophagales</taxon>
        <taxon>Chitinophagaceae</taxon>
        <taxon>Paraflavitalea</taxon>
    </lineage>
</organism>
<dbReference type="GO" id="GO:0051287">
    <property type="term" value="F:NAD binding"/>
    <property type="evidence" value="ECO:0007669"/>
    <property type="project" value="InterPro"/>
</dbReference>
<dbReference type="GO" id="GO:0016618">
    <property type="term" value="F:hydroxypyruvate reductase [NAD(P)H] activity"/>
    <property type="evidence" value="ECO:0007669"/>
    <property type="project" value="TreeGrafter"/>
</dbReference>
<dbReference type="InterPro" id="IPR050223">
    <property type="entry name" value="D-isomer_2-hydroxyacid_DH"/>
</dbReference>
<dbReference type="Proteomes" id="UP000263900">
    <property type="component" value="Chromosome"/>
</dbReference>
<keyword evidence="1 3" id="KW-0560">Oxidoreductase</keyword>
<dbReference type="OrthoDB" id="9777288at2"/>
<dbReference type="GO" id="GO:0005829">
    <property type="term" value="C:cytosol"/>
    <property type="evidence" value="ECO:0007669"/>
    <property type="project" value="TreeGrafter"/>
</dbReference>
<dbReference type="RefSeq" id="WP_119053266.1">
    <property type="nucleotide sequence ID" value="NZ_CP032157.1"/>
</dbReference>
<feature type="domain" description="D-isomer specific 2-hydroxyacid dehydrogenase NAD-binding" evidence="5">
    <location>
        <begin position="106"/>
        <end position="287"/>
    </location>
</feature>
<feature type="domain" description="D-isomer specific 2-hydroxyacid dehydrogenase catalytic" evidence="4">
    <location>
        <begin position="4"/>
        <end position="304"/>
    </location>
</feature>
<dbReference type="Gene3D" id="3.40.50.720">
    <property type="entry name" value="NAD(P)-binding Rossmann-like Domain"/>
    <property type="match status" value="2"/>
</dbReference>
<comment type="similarity">
    <text evidence="3">Belongs to the D-isomer specific 2-hydroxyacid dehydrogenase family.</text>
</comment>
<dbReference type="KEGG" id="pseg:D3H65_26920"/>
<dbReference type="SUPFAM" id="SSF51735">
    <property type="entry name" value="NAD(P)-binding Rossmann-fold domains"/>
    <property type="match status" value="1"/>
</dbReference>
<dbReference type="PANTHER" id="PTHR10996">
    <property type="entry name" value="2-HYDROXYACID DEHYDROGENASE-RELATED"/>
    <property type="match status" value="1"/>
</dbReference>
<evidence type="ECO:0000313" key="7">
    <source>
        <dbReference type="Proteomes" id="UP000263900"/>
    </source>
</evidence>
<name>A0A3B7MWI0_9BACT</name>
<evidence type="ECO:0000259" key="5">
    <source>
        <dbReference type="Pfam" id="PF02826"/>
    </source>
</evidence>
<dbReference type="EMBL" id="CP032157">
    <property type="protein sequence ID" value="AXY77390.1"/>
    <property type="molecule type" value="Genomic_DNA"/>
</dbReference>
<protein>
    <submittedName>
        <fullName evidence="6">Hydroxyacid dehydrogenase</fullName>
    </submittedName>
</protein>
<accession>A0A3B7MWI0</accession>
<dbReference type="PANTHER" id="PTHR10996:SF178">
    <property type="entry name" value="2-HYDROXYACID DEHYDROGENASE YGL185C-RELATED"/>
    <property type="match status" value="1"/>
</dbReference>
<gene>
    <name evidence="6" type="ORF">D3H65_26920</name>
</gene>
<evidence type="ECO:0000256" key="1">
    <source>
        <dbReference type="ARBA" id="ARBA00023002"/>
    </source>
</evidence>
<dbReference type="GO" id="GO:0030267">
    <property type="term" value="F:glyoxylate reductase (NADPH) activity"/>
    <property type="evidence" value="ECO:0007669"/>
    <property type="project" value="TreeGrafter"/>
</dbReference>
<evidence type="ECO:0000313" key="6">
    <source>
        <dbReference type="EMBL" id="AXY77390.1"/>
    </source>
</evidence>
<evidence type="ECO:0000256" key="3">
    <source>
        <dbReference type="RuleBase" id="RU003719"/>
    </source>
</evidence>
<proteinExistence type="inferred from homology"/>
<dbReference type="Pfam" id="PF00389">
    <property type="entry name" value="2-Hacid_dh"/>
    <property type="match status" value="1"/>
</dbReference>
<keyword evidence="2" id="KW-0520">NAD</keyword>
<sequence length="307" mass="33988">MKKVIVTAKVHSYLVEQLQLKGYTVEYVPQITYEELLQQIGDATGLIVTTRLKIDKPMLDQAGKLQWIGRLGSGMELIDVPYAQAKGITCVSSPEGNRNAVGEQALGMLLSLMNKLNSSMQEIREGKWIRDLNRGTELTGKTVGIIGFGNTGGAFAKVLSSFDVTILAHDKYKFGFAKGLVKEANAEQVARYAEVISLHLPLTEETLHYANDDFFNSLERVPFFINTSRGKVHHTAALIRALKNGKIAGAALDVLENEKLPTYTDEEKQQLDWLLAQPNVLITPHIAGYTHEAFYKMAKVVLDKLGI</sequence>